<name>A0AAD5BE32_9ASCO</name>
<dbReference type="RefSeq" id="XP_051608500.1">
    <property type="nucleotide sequence ID" value="XM_051752444.1"/>
</dbReference>
<gene>
    <name evidence="1" type="ORF">KGF57_003064</name>
</gene>
<dbReference type="Proteomes" id="UP001204833">
    <property type="component" value="Unassembled WGS sequence"/>
</dbReference>
<dbReference type="GeneID" id="76151123"/>
<evidence type="ECO:0000313" key="2">
    <source>
        <dbReference type="Proteomes" id="UP001204833"/>
    </source>
</evidence>
<accession>A0AAD5BE32</accession>
<keyword evidence="2" id="KW-1185">Reference proteome</keyword>
<dbReference type="AlphaFoldDB" id="A0AAD5BE32"/>
<dbReference type="EMBL" id="JAIHNG010000120">
    <property type="protein sequence ID" value="KAI5957797.1"/>
    <property type="molecule type" value="Genomic_DNA"/>
</dbReference>
<protein>
    <submittedName>
        <fullName evidence="1">Uncharacterized protein</fullName>
    </submittedName>
</protein>
<sequence length="720" mass="83201">MQRWLRQYRAIVLNTYIPRDPLCSRSYSTKTAFFNKNPTQSLPEKLSTYISNLLTEQHDKMLDQPVQKLIDTVPNLARDLKKSIDIENKLYTVLSYDPVLIDPRLYLHFYDPTVGASVKRLMLERLLYHQQYAACWKLFTGDTLNDLDAFLSTTKAFITKQRNDFAVIDFIISMPEFGENDAYQLSVLDALSHAFNVNARRVLQTHHDINDLRQLSDLQTYPKHDFISTVLWLKQMMKRLYYEGTTSQQVQEVLVQSSDIMMRPGWISSIFPKFESWSSLAFPKTPKSILPYMDSMNEMLSSGVRLSDLDTLYMLHSNVTPFSIFSVYKLSHMNKSILNYLMKCLVDKSNHEELKAAYLVSRKQLDVPVVIMCVNKLLANEAYVLPLIKQLEKSKREKVILNLDYLGASQYMELIVHFNNNQKIARHLVTKFANSAHSHVENLTLLAASNINSKRTLLEIFRSTILRAGVVDQKFISVILNAIVDKAIPNKGGFKNSLDALDQKGKTLMHNTFRSLGQSLSLLGETDLALAFDAIYNTIHHGSFCYKGDKIAQKYIYKSLSDEAIRFIIREDNRVQKLQKIMGKMTTSTFWVKYWLIHAMVLDDFSNAIKLLEFYQRSKRDLTQFFPAIVFGVIKSQKMDLNEKVKYLDCFLTRAKKLKYENVLKFKAGVELVRHFQRAASNDSLSKESVKWLAALSGKNRHIRGAFHFNRIKKHSVVMK</sequence>
<proteinExistence type="predicted"/>
<comment type="caution">
    <text evidence="1">The sequence shown here is derived from an EMBL/GenBank/DDBJ whole genome shotgun (WGS) entry which is preliminary data.</text>
</comment>
<reference evidence="1 2" key="1">
    <citation type="journal article" date="2022" name="DNA Res.">
        <title>Genome analysis of five recently described species of the CUG-Ser clade uncovers Candida theae as a new hybrid lineage with pathogenic potential in the Candida parapsilosis species complex.</title>
        <authorList>
            <person name="Mixao V."/>
            <person name="Del Olmo V."/>
            <person name="Hegedusova E."/>
            <person name="Saus E."/>
            <person name="Pryszcz L."/>
            <person name="Cillingova A."/>
            <person name="Nosek J."/>
            <person name="Gabaldon T."/>
        </authorList>
    </citation>
    <scope>NUCLEOTIDE SEQUENCE [LARGE SCALE GENOMIC DNA]</scope>
    <source>
        <strain evidence="1 2">CBS 12239</strain>
    </source>
</reference>
<evidence type="ECO:0000313" key="1">
    <source>
        <dbReference type="EMBL" id="KAI5957797.1"/>
    </source>
</evidence>
<organism evidence="1 2">
    <name type="scientific">Candida theae</name>
    <dbReference type="NCBI Taxonomy" id="1198502"/>
    <lineage>
        <taxon>Eukaryota</taxon>
        <taxon>Fungi</taxon>
        <taxon>Dikarya</taxon>
        <taxon>Ascomycota</taxon>
        <taxon>Saccharomycotina</taxon>
        <taxon>Pichiomycetes</taxon>
        <taxon>Debaryomycetaceae</taxon>
        <taxon>Candida/Lodderomyces clade</taxon>
        <taxon>Candida</taxon>
    </lineage>
</organism>